<reference evidence="1" key="2">
    <citation type="journal article" date="2022" name="Microbiol. Resour. Announc.">
        <title>Metagenome Sequencing to Explore Phylogenomics of Terrestrial Cyanobacteria.</title>
        <authorList>
            <person name="Ward R.D."/>
            <person name="Stajich J.E."/>
            <person name="Johansen J.R."/>
            <person name="Huntemann M."/>
            <person name="Clum A."/>
            <person name="Foster B."/>
            <person name="Foster B."/>
            <person name="Roux S."/>
            <person name="Palaniappan K."/>
            <person name="Varghese N."/>
            <person name="Mukherjee S."/>
            <person name="Reddy T.B.K."/>
            <person name="Daum C."/>
            <person name="Copeland A."/>
            <person name="Chen I.A."/>
            <person name="Ivanova N.N."/>
            <person name="Kyrpides N.C."/>
            <person name="Shapiro N."/>
            <person name="Eloe-Fadrosh E.A."/>
            <person name="Pietrasiak N."/>
        </authorList>
    </citation>
    <scope>NUCLEOTIDE SEQUENCE</scope>
    <source>
        <strain evidence="1">JT2-VF2</strain>
    </source>
</reference>
<name>A0A951Q0W3_9NOST</name>
<protein>
    <submittedName>
        <fullName evidence="1">Restriction endonuclease subunit R</fullName>
    </submittedName>
</protein>
<evidence type="ECO:0000313" key="1">
    <source>
        <dbReference type="EMBL" id="MBW4563714.1"/>
    </source>
</evidence>
<proteinExistence type="predicted"/>
<organism evidence="1 2">
    <name type="scientific">Mojavia pulchra JT2-VF2</name>
    <dbReference type="NCBI Taxonomy" id="287848"/>
    <lineage>
        <taxon>Bacteria</taxon>
        <taxon>Bacillati</taxon>
        <taxon>Cyanobacteriota</taxon>
        <taxon>Cyanophyceae</taxon>
        <taxon>Nostocales</taxon>
        <taxon>Nostocaceae</taxon>
    </lineage>
</organism>
<dbReference type="GO" id="GO:0004519">
    <property type="term" value="F:endonuclease activity"/>
    <property type="evidence" value="ECO:0007669"/>
    <property type="project" value="UniProtKB-KW"/>
</dbReference>
<evidence type="ECO:0000313" key="2">
    <source>
        <dbReference type="Proteomes" id="UP000715781"/>
    </source>
</evidence>
<keyword evidence="1" id="KW-0378">Hydrolase</keyword>
<sequence length="218" mass="25199">MVQIIQGQNVTLAYLKENFALNRSENEQFFTEWFDNLPEITELEKKYLDRVKTNYLSLLENAPILEDAAKLVVLSPLLDLAGFYRHPFYIATEESIEISEDVILGNADKEEEEKEIIKGKIDVLVIQNKLWLLIIESKRSTFSLAKAIPQALTYMLAAPNPNEPVYSLVLNGEDFQFIKLSRNNNPMYALSDRYTLYRSENELYMVLNILKKLGQIIN</sequence>
<dbReference type="Proteomes" id="UP000715781">
    <property type="component" value="Unassembled WGS sequence"/>
</dbReference>
<comment type="caution">
    <text evidence="1">The sequence shown here is derived from an EMBL/GenBank/DDBJ whole genome shotgun (WGS) entry which is preliminary data.</text>
</comment>
<keyword evidence="1" id="KW-0540">Nuclease</keyword>
<keyword evidence="1" id="KW-0255">Endonuclease</keyword>
<reference evidence="1" key="1">
    <citation type="submission" date="2021-05" db="EMBL/GenBank/DDBJ databases">
        <authorList>
            <person name="Pietrasiak N."/>
            <person name="Ward R."/>
            <person name="Stajich J.E."/>
            <person name="Kurbessoian T."/>
        </authorList>
    </citation>
    <scope>NUCLEOTIDE SEQUENCE</scope>
    <source>
        <strain evidence="1">JT2-VF2</strain>
    </source>
</reference>
<dbReference type="AlphaFoldDB" id="A0A951Q0W3"/>
<gene>
    <name evidence="1" type="ORF">KME32_21730</name>
</gene>
<accession>A0A951Q0W3</accession>
<dbReference type="EMBL" id="JAHHHN010000015">
    <property type="protein sequence ID" value="MBW4563714.1"/>
    <property type="molecule type" value="Genomic_DNA"/>
</dbReference>